<gene>
    <name evidence="2" type="ORF">BT96DRAFT_996789</name>
</gene>
<accession>A0A6A4HFF7</accession>
<dbReference type="EMBL" id="ML769514">
    <property type="protein sequence ID" value="KAE9396418.1"/>
    <property type="molecule type" value="Genomic_DNA"/>
</dbReference>
<evidence type="ECO:0008006" key="4">
    <source>
        <dbReference type="Google" id="ProtNLM"/>
    </source>
</evidence>
<reference evidence="2" key="1">
    <citation type="journal article" date="2019" name="Environ. Microbiol.">
        <title>Fungal ecological strategies reflected in gene transcription - a case study of two litter decomposers.</title>
        <authorList>
            <person name="Barbi F."/>
            <person name="Kohler A."/>
            <person name="Barry K."/>
            <person name="Baskaran P."/>
            <person name="Daum C."/>
            <person name="Fauchery L."/>
            <person name="Ihrmark K."/>
            <person name="Kuo A."/>
            <person name="LaButti K."/>
            <person name="Lipzen A."/>
            <person name="Morin E."/>
            <person name="Grigoriev I.V."/>
            <person name="Henrissat B."/>
            <person name="Lindahl B."/>
            <person name="Martin F."/>
        </authorList>
    </citation>
    <scope>NUCLEOTIDE SEQUENCE</scope>
    <source>
        <strain evidence="2">JB14</strain>
    </source>
</reference>
<sequence length="191" mass="21835">MLRGRWLSTFIPSASPILRSMWKSTVTYIDEKATRISTETALRMMYLRDQISNRRLLESRCKLRAVGRSGSFYSNGRTETLPNRKKHPDTTPGPDTPDVEIFCTPLSYKDHGASYFSEHTLATHVVLLRPSIEGYVRLKSPNSWIDPSVDPKYSQVDHDVEKILLRIRFAIQIQKTEPVASHIGFDDPVTN</sequence>
<dbReference type="InterPro" id="IPR012132">
    <property type="entry name" value="GMC_OxRdtase"/>
</dbReference>
<dbReference type="PANTHER" id="PTHR11552:SF147">
    <property type="entry name" value="CHOLINE DEHYDROGENASE, MITOCHONDRIAL"/>
    <property type="match status" value="1"/>
</dbReference>
<dbReference type="GO" id="GO:0016491">
    <property type="term" value="F:oxidoreductase activity"/>
    <property type="evidence" value="ECO:0007669"/>
    <property type="project" value="TreeGrafter"/>
</dbReference>
<evidence type="ECO:0000256" key="1">
    <source>
        <dbReference type="SAM" id="MobiDB-lite"/>
    </source>
</evidence>
<dbReference type="GO" id="GO:0050660">
    <property type="term" value="F:flavin adenine dinucleotide binding"/>
    <property type="evidence" value="ECO:0007669"/>
    <property type="project" value="InterPro"/>
</dbReference>
<keyword evidence="3" id="KW-1185">Reference proteome</keyword>
<dbReference type="PANTHER" id="PTHR11552">
    <property type="entry name" value="GLUCOSE-METHANOL-CHOLINE GMC OXIDOREDUCTASE"/>
    <property type="match status" value="1"/>
</dbReference>
<proteinExistence type="predicted"/>
<dbReference type="Proteomes" id="UP000799118">
    <property type="component" value="Unassembled WGS sequence"/>
</dbReference>
<dbReference type="SUPFAM" id="SSF54373">
    <property type="entry name" value="FAD-linked reductases, C-terminal domain"/>
    <property type="match status" value="1"/>
</dbReference>
<organism evidence="2 3">
    <name type="scientific">Gymnopus androsaceus JB14</name>
    <dbReference type="NCBI Taxonomy" id="1447944"/>
    <lineage>
        <taxon>Eukaryota</taxon>
        <taxon>Fungi</taxon>
        <taxon>Dikarya</taxon>
        <taxon>Basidiomycota</taxon>
        <taxon>Agaricomycotina</taxon>
        <taxon>Agaricomycetes</taxon>
        <taxon>Agaricomycetidae</taxon>
        <taxon>Agaricales</taxon>
        <taxon>Marasmiineae</taxon>
        <taxon>Omphalotaceae</taxon>
        <taxon>Gymnopus</taxon>
    </lineage>
</organism>
<dbReference type="AlphaFoldDB" id="A0A6A4HFF7"/>
<protein>
    <recommendedName>
        <fullName evidence="4">Glucose-methanol-choline oxidoreductase C-terminal domain-containing protein</fullName>
    </recommendedName>
</protein>
<evidence type="ECO:0000313" key="3">
    <source>
        <dbReference type="Proteomes" id="UP000799118"/>
    </source>
</evidence>
<feature type="region of interest" description="Disordered" evidence="1">
    <location>
        <begin position="74"/>
        <end position="96"/>
    </location>
</feature>
<dbReference type="Gene3D" id="3.30.560.10">
    <property type="entry name" value="Glucose Oxidase, domain 3"/>
    <property type="match status" value="1"/>
</dbReference>
<evidence type="ECO:0000313" key="2">
    <source>
        <dbReference type="EMBL" id="KAE9396418.1"/>
    </source>
</evidence>
<name>A0A6A4HFF7_9AGAR</name>